<feature type="signal peptide" evidence="1">
    <location>
        <begin position="1"/>
        <end position="20"/>
    </location>
</feature>
<feature type="domain" description="Endonuclease/exonuclease/phosphatase" evidence="2">
    <location>
        <begin position="48"/>
        <end position="272"/>
    </location>
</feature>
<reference evidence="3" key="2">
    <citation type="submission" date="2023-04" db="EMBL/GenBank/DDBJ databases">
        <title>Paracnuella aquatica gen. nov., sp. nov., a member of the family Chitinophagaceae isolated from a hot spring.</title>
        <authorList>
            <person name="Wang C."/>
        </authorList>
    </citation>
    <scope>NUCLEOTIDE SEQUENCE</scope>
    <source>
        <strain evidence="3">LB-8</strain>
    </source>
</reference>
<dbReference type="PANTHER" id="PTHR14859">
    <property type="entry name" value="CALCOFLUOR WHITE HYPERSENSITIVE PROTEIN PRECURSOR"/>
    <property type="match status" value="1"/>
</dbReference>
<dbReference type="InterPro" id="IPR051916">
    <property type="entry name" value="GPI-anchor_lipid_remodeler"/>
</dbReference>
<dbReference type="EMBL" id="JAOTIF010000013">
    <property type="protein sequence ID" value="MCU7550511.1"/>
    <property type="molecule type" value="Genomic_DNA"/>
</dbReference>
<dbReference type="PROSITE" id="PS51257">
    <property type="entry name" value="PROKAR_LIPOPROTEIN"/>
    <property type="match status" value="1"/>
</dbReference>
<dbReference type="GO" id="GO:0016020">
    <property type="term" value="C:membrane"/>
    <property type="evidence" value="ECO:0007669"/>
    <property type="project" value="GOC"/>
</dbReference>
<keyword evidence="3" id="KW-0540">Nuclease</keyword>
<protein>
    <submittedName>
        <fullName evidence="3">Endonuclease/exonuclease/phosphatase family protein</fullName>
    </submittedName>
</protein>
<comment type="caution">
    <text evidence="3">The sequence shown here is derived from an EMBL/GenBank/DDBJ whole genome shotgun (WGS) entry which is preliminary data.</text>
</comment>
<dbReference type="Proteomes" id="UP001155483">
    <property type="component" value="Unassembled WGS sequence"/>
</dbReference>
<organism evidence="3 4">
    <name type="scientific">Paraflavisolibacter caeni</name>
    <dbReference type="NCBI Taxonomy" id="2982496"/>
    <lineage>
        <taxon>Bacteria</taxon>
        <taxon>Pseudomonadati</taxon>
        <taxon>Bacteroidota</taxon>
        <taxon>Chitinophagia</taxon>
        <taxon>Chitinophagales</taxon>
        <taxon>Chitinophagaceae</taxon>
        <taxon>Paraflavisolibacter</taxon>
    </lineage>
</organism>
<reference evidence="3" key="1">
    <citation type="submission" date="2022-09" db="EMBL/GenBank/DDBJ databases">
        <authorList>
            <person name="Yuan C."/>
            <person name="Ke Z."/>
        </authorList>
    </citation>
    <scope>NUCLEOTIDE SEQUENCE</scope>
    <source>
        <strain evidence="3">LB-8</strain>
    </source>
</reference>
<accession>A0A9X2XWG5</accession>
<dbReference type="RefSeq" id="WP_279297951.1">
    <property type="nucleotide sequence ID" value="NZ_JAOTIF010000013.1"/>
</dbReference>
<sequence length="282" mass="31419">MKKFQLNLYKLSLVLFISLAGCSGVLKTSTTESSKQRKPGAPVELKVMTYNVHHCNPPSKAQAGTIDLAAVTKVIASASPDIVFLQEIDVHTSRSGKDINQAEAIAKQLGMNYYFGKALDFGGGEYGIAILSRFQLTDPKVYLLPKKESIQSEQRALLTATATLENRLKLRIACTHMDYVSPENRILQYNKISEVLKNETLPVVLGGDFNDTLNSKEMSDFTKTFKSLCRPCLPTDPSDLPEKTIDYILTDRNHSWKVLSYFVGEDSYASDHRPVFSTISLR</sequence>
<feature type="chain" id="PRO_5040929242" evidence="1">
    <location>
        <begin position="21"/>
        <end position="282"/>
    </location>
</feature>
<keyword evidence="1" id="KW-0732">Signal</keyword>
<dbReference type="InterPro" id="IPR036691">
    <property type="entry name" value="Endo/exonu/phosph_ase_sf"/>
</dbReference>
<dbReference type="Pfam" id="PF03372">
    <property type="entry name" value="Exo_endo_phos"/>
    <property type="match status" value="1"/>
</dbReference>
<dbReference type="GO" id="GO:0006506">
    <property type="term" value="P:GPI anchor biosynthetic process"/>
    <property type="evidence" value="ECO:0007669"/>
    <property type="project" value="TreeGrafter"/>
</dbReference>
<dbReference type="PANTHER" id="PTHR14859:SF15">
    <property type="entry name" value="ENDONUCLEASE_EXONUCLEASE_PHOSPHATASE DOMAIN-CONTAINING PROTEIN"/>
    <property type="match status" value="1"/>
</dbReference>
<dbReference type="SUPFAM" id="SSF56219">
    <property type="entry name" value="DNase I-like"/>
    <property type="match status" value="1"/>
</dbReference>
<name>A0A9X2XWG5_9BACT</name>
<dbReference type="InterPro" id="IPR005135">
    <property type="entry name" value="Endo/exonuclease/phosphatase"/>
</dbReference>
<keyword evidence="3" id="KW-0255">Endonuclease</keyword>
<dbReference type="Gene3D" id="3.60.10.10">
    <property type="entry name" value="Endonuclease/exonuclease/phosphatase"/>
    <property type="match status" value="1"/>
</dbReference>
<proteinExistence type="predicted"/>
<evidence type="ECO:0000259" key="2">
    <source>
        <dbReference type="Pfam" id="PF03372"/>
    </source>
</evidence>
<keyword evidence="3" id="KW-0378">Hydrolase</keyword>
<dbReference type="AlphaFoldDB" id="A0A9X2XWG5"/>
<keyword evidence="4" id="KW-1185">Reference proteome</keyword>
<gene>
    <name evidence="3" type="ORF">OCK74_15440</name>
</gene>
<evidence type="ECO:0000256" key="1">
    <source>
        <dbReference type="SAM" id="SignalP"/>
    </source>
</evidence>
<evidence type="ECO:0000313" key="3">
    <source>
        <dbReference type="EMBL" id="MCU7550511.1"/>
    </source>
</evidence>
<dbReference type="GO" id="GO:0004519">
    <property type="term" value="F:endonuclease activity"/>
    <property type="evidence" value="ECO:0007669"/>
    <property type="project" value="UniProtKB-KW"/>
</dbReference>
<evidence type="ECO:0000313" key="4">
    <source>
        <dbReference type="Proteomes" id="UP001155483"/>
    </source>
</evidence>